<sequence>MMIQPLFPGVFLASNSMTKVQTVRMISKIKTALKTQGLGKRINHVRKIILKQGNTAKRIIVFISIKLST</sequence>
<comment type="caution">
    <text evidence="1">The sequence shown here is derived from an EMBL/GenBank/DDBJ whole genome shotgun (WGS) entry which is preliminary data.</text>
</comment>
<dbReference type="Proteomes" id="UP000186931">
    <property type="component" value="Unassembled WGS sequence"/>
</dbReference>
<evidence type="ECO:0000313" key="2">
    <source>
        <dbReference type="Proteomes" id="UP000186931"/>
    </source>
</evidence>
<reference evidence="1 2" key="1">
    <citation type="submission" date="2016-10" db="EMBL/GenBank/DDBJ databases">
        <title>Genome of airborne Acinetobacter sp. 5-2Ac02 in the hospital environment: Species near to Acinetobacter towneri.</title>
        <authorList>
            <person name="Barbosa B."/>
            <person name="Fernandez-Garcia L."/>
            <person name="Gato E."/>
            <person name="Leao R."/>
            <person name="Albano R."/>
            <person name="Fernandez B."/>
            <person name="Fernandez-Cuenca F."/>
            <person name="Marques E."/>
            <person name="Tomas M."/>
        </authorList>
    </citation>
    <scope>NUCLEOTIDE SEQUENCE [LARGE SCALE GENOMIC DNA]</scope>
    <source>
        <strain evidence="1 2">5-2Ac02</strain>
    </source>
</reference>
<name>A0A1E8E230_9GAMM</name>
<gene>
    <name evidence="1" type="ORF">BJN41_05555</name>
</gene>
<proteinExistence type="predicted"/>
<dbReference type="EMBL" id="MKQS01000011">
    <property type="protein sequence ID" value="OFE43556.1"/>
    <property type="molecule type" value="Genomic_DNA"/>
</dbReference>
<dbReference type="AlphaFoldDB" id="A0A1E8E230"/>
<protein>
    <submittedName>
        <fullName evidence="1">Uncharacterized protein</fullName>
    </submittedName>
</protein>
<accession>A0A1E8E230</accession>
<evidence type="ECO:0000313" key="1">
    <source>
        <dbReference type="EMBL" id="OFE43556.1"/>
    </source>
</evidence>
<organism evidence="1 2">
    <name type="scientific">Acinetobacter towneri</name>
    <dbReference type="NCBI Taxonomy" id="202956"/>
    <lineage>
        <taxon>Bacteria</taxon>
        <taxon>Pseudomonadati</taxon>
        <taxon>Pseudomonadota</taxon>
        <taxon>Gammaproteobacteria</taxon>
        <taxon>Moraxellales</taxon>
        <taxon>Moraxellaceae</taxon>
        <taxon>Acinetobacter</taxon>
    </lineage>
</organism>